<comment type="caution">
    <text evidence="1">The sequence shown here is derived from an EMBL/GenBank/DDBJ whole genome shotgun (WGS) entry which is preliminary data.</text>
</comment>
<name>A0A7C4ASR6_9BACT</name>
<evidence type="ECO:0008006" key="2">
    <source>
        <dbReference type="Google" id="ProtNLM"/>
    </source>
</evidence>
<evidence type="ECO:0000313" key="1">
    <source>
        <dbReference type="EMBL" id="HGH61524.1"/>
    </source>
</evidence>
<organism evidence="1">
    <name type="scientific">Desulfomonile tiedjei</name>
    <dbReference type="NCBI Taxonomy" id="2358"/>
    <lineage>
        <taxon>Bacteria</taxon>
        <taxon>Pseudomonadati</taxon>
        <taxon>Thermodesulfobacteriota</taxon>
        <taxon>Desulfomonilia</taxon>
        <taxon>Desulfomonilales</taxon>
        <taxon>Desulfomonilaceae</taxon>
        <taxon>Desulfomonile</taxon>
    </lineage>
</organism>
<dbReference type="AlphaFoldDB" id="A0A7C4ASR6"/>
<dbReference type="SUPFAM" id="SSF52540">
    <property type="entry name" value="P-loop containing nucleoside triphosphate hydrolases"/>
    <property type="match status" value="1"/>
</dbReference>
<accession>A0A7C4ASR6</accession>
<gene>
    <name evidence="1" type="ORF">ENV54_09530</name>
</gene>
<reference evidence="1" key="1">
    <citation type="journal article" date="2020" name="mSystems">
        <title>Genome- and Community-Level Interaction Insights into Carbon Utilization and Element Cycling Functions of Hydrothermarchaeota in Hydrothermal Sediment.</title>
        <authorList>
            <person name="Zhou Z."/>
            <person name="Liu Y."/>
            <person name="Xu W."/>
            <person name="Pan J."/>
            <person name="Luo Z.H."/>
            <person name="Li M."/>
        </authorList>
    </citation>
    <scope>NUCLEOTIDE SEQUENCE [LARGE SCALE GENOMIC DNA]</scope>
    <source>
        <strain evidence="1">SpSt-769</strain>
    </source>
</reference>
<dbReference type="InterPro" id="IPR027417">
    <property type="entry name" value="P-loop_NTPase"/>
</dbReference>
<dbReference type="EMBL" id="DTGT01000304">
    <property type="protein sequence ID" value="HGH61524.1"/>
    <property type="molecule type" value="Genomic_DNA"/>
</dbReference>
<sequence>MYCSLRQNEGLNLIGPDGSGKTTLLDMIWVG</sequence>
<proteinExistence type="predicted"/>
<protein>
    <recommendedName>
        <fullName evidence="2">ATP-binding cassette domain-containing protein</fullName>
    </recommendedName>
</protein>